<comment type="similarity">
    <text evidence="1 7">Belongs to the peptidase S11 family.</text>
</comment>
<evidence type="ECO:0000256" key="4">
    <source>
        <dbReference type="ARBA" id="ARBA00022960"/>
    </source>
</evidence>
<evidence type="ECO:0000256" key="5">
    <source>
        <dbReference type="ARBA" id="ARBA00022984"/>
    </source>
</evidence>
<gene>
    <name evidence="9" type="ORF">ACFQH1_09655</name>
</gene>
<dbReference type="InterPro" id="IPR012338">
    <property type="entry name" value="Beta-lactam/transpept-like"/>
</dbReference>
<organism evidence="9 10">
    <name type="scientific">Lactiplantibacillus daoliensis</name>
    <dbReference type="NCBI Taxonomy" id="2559916"/>
    <lineage>
        <taxon>Bacteria</taxon>
        <taxon>Bacillati</taxon>
        <taxon>Bacillota</taxon>
        <taxon>Bacilli</taxon>
        <taxon>Lactobacillales</taxon>
        <taxon>Lactobacillaceae</taxon>
        <taxon>Lactiplantibacillus</taxon>
    </lineage>
</organism>
<protein>
    <submittedName>
        <fullName evidence="9">D-alanyl-D-alanine carboxypeptidase family protein</fullName>
        <ecNumber evidence="9">3.4.-.-</ecNumber>
    </submittedName>
</protein>
<dbReference type="PRINTS" id="PR00725">
    <property type="entry name" value="DADACBPTASE1"/>
</dbReference>
<keyword evidence="3 9" id="KW-0378">Hydrolase</keyword>
<dbReference type="InterPro" id="IPR018044">
    <property type="entry name" value="Peptidase_S11"/>
</dbReference>
<sequence length="410" mass="44395">MKLGEKRVWLGFLAIIIGLSAVTLTASASGDPANELKAAYIVDADTGQAVYADHAETKLPIASLSKLMTLDLVVHAVKSGQIKWTDNVPISDQVRKLAESATLSTMPMAEHDKFTVKELFAATLVGSSNSSAIALGELVGGSNAKFIQLMNKQAKCWQLEAHFVSASGLDNTDLTKYHYNLPGTSDQAQNLVSAHAITTVARHLLRDDPEVITIANQAAVKVRNYRVPTSVKILKGQSEYDATVPVDGLKTGYTAKAGACLVATFKQGGHRMIATTLGGAWQYSASANLRAQVQQQERYQRITPATIDYQIPGTSTKVKLMAKTVQRRWVNVRQPLQQTEVPVLPLKASQPNYLGKRMTVMQLRLTDPTAGTMTTVDYVTAHAHALPGPMQLATTVKTSARIQSLLPVEY</sequence>
<dbReference type="Proteomes" id="UP001596227">
    <property type="component" value="Unassembled WGS sequence"/>
</dbReference>
<keyword evidence="9" id="KW-0645">Protease</keyword>
<evidence type="ECO:0000256" key="2">
    <source>
        <dbReference type="ARBA" id="ARBA00022729"/>
    </source>
</evidence>
<evidence type="ECO:0000256" key="6">
    <source>
        <dbReference type="ARBA" id="ARBA00023316"/>
    </source>
</evidence>
<keyword evidence="5" id="KW-0573">Peptidoglycan synthesis</keyword>
<proteinExistence type="inferred from homology"/>
<evidence type="ECO:0000259" key="8">
    <source>
        <dbReference type="Pfam" id="PF00768"/>
    </source>
</evidence>
<feature type="domain" description="Peptidase S11 D-alanyl-D-alanine carboxypeptidase A N-terminal" evidence="8">
    <location>
        <begin position="32"/>
        <end position="278"/>
    </location>
</feature>
<keyword evidence="4" id="KW-0133">Cell shape</keyword>
<keyword evidence="9" id="KW-0121">Carboxypeptidase</keyword>
<keyword evidence="2" id="KW-0732">Signal</keyword>
<dbReference type="Gene3D" id="3.40.710.10">
    <property type="entry name" value="DD-peptidase/beta-lactamase superfamily"/>
    <property type="match status" value="1"/>
</dbReference>
<dbReference type="EC" id="3.4.-.-" evidence="9"/>
<evidence type="ECO:0000256" key="1">
    <source>
        <dbReference type="ARBA" id="ARBA00007164"/>
    </source>
</evidence>
<dbReference type="GO" id="GO:0004180">
    <property type="term" value="F:carboxypeptidase activity"/>
    <property type="evidence" value="ECO:0007669"/>
    <property type="project" value="UniProtKB-KW"/>
</dbReference>
<evidence type="ECO:0000256" key="7">
    <source>
        <dbReference type="RuleBase" id="RU004016"/>
    </source>
</evidence>
<accession>A0ABW1UK07</accession>
<reference evidence="10" key="1">
    <citation type="journal article" date="2019" name="Int. J. Syst. Evol. Microbiol.">
        <title>The Global Catalogue of Microorganisms (GCM) 10K type strain sequencing project: providing services to taxonomists for standard genome sequencing and annotation.</title>
        <authorList>
            <consortium name="The Broad Institute Genomics Platform"/>
            <consortium name="The Broad Institute Genome Sequencing Center for Infectious Disease"/>
            <person name="Wu L."/>
            <person name="Ma J."/>
        </authorList>
    </citation>
    <scope>NUCLEOTIDE SEQUENCE [LARGE SCALE GENOMIC DNA]</scope>
    <source>
        <strain evidence="10">CCM 8934</strain>
    </source>
</reference>
<evidence type="ECO:0000256" key="3">
    <source>
        <dbReference type="ARBA" id="ARBA00022801"/>
    </source>
</evidence>
<dbReference type="PANTHER" id="PTHR21581:SF11">
    <property type="entry name" value="D-ALANYL-D-ALANINE CARBOXYPEPTIDASE DACA"/>
    <property type="match status" value="1"/>
</dbReference>
<dbReference type="RefSeq" id="WP_137608222.1">
    <property type="nucleotide sequence ID" value="NZ_BJDH01000012.1"/>
</dbReference>
<name>A0ABW1UK07_9LACO</name>
<dbReference type="Pfam" id="PF00768">
    <property type="entry name" value="Peptidase_S11"/>
    <property type="match status" value="1"/>
</dbReference>
<dbReference type="EMBL" id="JBHSSB010000028">
    <property type="protein sequence ID" value="MFC6295463.1"/>
    <property type="molecule type" value="Genomic_DNA"/>
</dbReference>
<dbReference type="SUPFAM" id="SSF56601">
    <property type="entry name" value="beta-lactamase/transpeptidase-like"/>
    <property type="match status" value="1"/>
</dbReference>
<keyword evidence="6" id="KW-0961">Cell wall biogenesis/degradation</keyword>
<evidence type="ECO:0000313" key="9">
    <source>
        <dbReference type="EMBL" id="MFC6295463.1"/>
    </source>
</evidence>
<comment type="caution">
    <text evidence="9">The sequence shown here is derived from an EMBL/GenBank/DDBJ whole genome shotgun (WGS) entry which is preliminary data.</text>
</comment>
<keyword evidence="10" id="KW-1185">Reference proteome</keyword>
<evidence type="ECO:0000313" key="10">
    <source>
        <dbReference type="Proteomes" id="UP001596227"/>
    </source>
</evidence>
<dbReference type="InterPro" id="IPR001967">
    <property type="entry name" value="Peptidase_S11_N"/>
</dbReference>
<dbReference type="PANTHER" id="PTHR21581">
    <property type="entry name" value="D-ALANYL-D-ALANINE CARBOXYPEPTIDASE"/>
    <property type="match status" value="1"/>
</dbReference>